<evidence type="ECO:0000256" key="4">
    <source>
        <dbReference type="ARBA" id="ARBA00022968"/>
    </source>
</evidence>
<evidence type="ECO:0000313" key="7">
    <source>
        <dbReference type="Proteomes" id="UP000515121"/>
    </source>
</evidence>
<evidence type="ECO:0000256" key="3">
    <source>
        <dbReference type="ARBA" id="ARBA00022676"/>
    </source>
</evidence>
<evidence type="ECO:0000259" key="6">
    <source>
        <dbReference type="Pfam" id="PF03016"/>
    </source>
</evidence>
<dbReference type="Proteomes" id="UP000515121">
    <property type="component" value="Unplaced"/>
</dbReference>
<sequence>MCSYIENSGLGPQIESSDALDLWNRSWFSTNQFLLEVIFHNRMTKYKCLTNELTLVSAIFVPYYAGLDLRYLWGFNTFMRDSSGLDLVKWLAGKPELKRMQGEDRFLISGRIARDFRRQSNRKSDWGSNFRFLPESEKMSMLTIESGSWKYDFAVPYPTYFHPSTDTDDFQWQELMRIQNRPFLFSFVGAPRSRHKGLIRSEIIRQRQASNNLCNLVDCGSIGDKCDNPVNLMKLFQSSVFYLQPLRDSLTRRSTFDSILSSCIPLFFHSGSVFISPKKLRLGKARINQTLLQGSKDEELAMREEVIRLIPRIIYADSRSRFETVEDAFDLVKGIPKRIETLRKVILTEFVHLAIYFDHQSMQLPPCVLALSQQCGGTFSFQSQFMPSG</sequence>
<dbReference type="GeneID" id="111279489"/>
<dbReference type="PANTHER" id="PTHR11062:SF402">
    <property type="entry name" value="XYLOGLUCAN GALACTOSYLTRANSFERASE GT15-RELATED"/>
    <property type="match status" value="1"/>
</dbReference>
<keyword evidence="4" id="KW-0735">Signal-anchor</keyword>
<dbReference type="InterPro" id="IPR004263">
    <property type="entry name" value="Exostosin"/>
</dbReference>
<dbReference type="OrthoDB" id="1924787at2759"/>
<comment type="similarity">
    <text evidence="2">Belongs to the glycosyltransferase 47 family.</text>
</comment>
<protein>
    <submittedName>
        <fullName evidence="8">Probable xyloglucan galactosyltransferase GT14</fullName>
    </submittedName>
</protein>
<evidence type="ECO:0000256" key="1">
    <source>
        <dbReference type="ARBA" id="ARBA00004323"/>
    </source>
</evidence>
<keyword evidence="4" id="KW-0812">Transmembrane</keyword>
<dbReference type="Pfam" id="PF03016">
    <property type="entry name" value="Exostosin_GT47"/>
    <property type="match status" value="1"/>
</dbReference>
<dbReference type="GO" id="GO:0000139">
    <property type="term" value="C:Golgi membrane"/>
    <property type="evidence" value="ECO:0007669"/>
    <property type="project" value="UniProtKB-SubCell"/>
</dbReference>
<dbReference type="RefSeq" id="XP_022722187.1">
    <property type="nucleotide sequence ID" value="XM_022866452.1"/>
</dbReference>
<comment type="subcellular location">
    <subcellularLocation>
        <location evidence="1">Golgi apparatus membrane</location>
        <topology evidence="1">Single-pass type II membrane protein</topology>
    </subcellularLocation>
</comment>
<organism evidence="7 8">
    <name type="scientific">Durio zibethinus</name>
    <name type="common">Durian</name>
    <dbReference type="NCBI Taxonomy" id="66656"/>
    <lineage>
        <taxon>Eukaryota</taxon>
        <taxon>Viridiplantae</taxon>
        <taxon>Streptophyta</taxon>
        <taxon>Embryophyta</taxon>
        <taxon>Tracheophyta</taxon>
        <taxon>Spermatophyta</taxon>
        <taxon>Magnoliopsida</taxon>
        <taxon>eudicotyledons</taxon>
        <taxon>Gunneridae</taxon>
        <taxon>Pentapetalae</taxon>
        <taxon>rosids</taxon>
        <taxon>malvids</taxon>
        <taxon>Malvales</taxon>
        <taxon>Malvaceae</taxon>
        <taxon>Helicteroideae</taxon>
        <taxon>Durio</taxon>
    </lineage>
</organism>
<feature type="domain" description="Exostosin GT47" evidence="6">
    <location>
        <begin position="20"/>
        <end position="269"/>
    </location>
</feature>
<dbReference type="AlphaFoldDB" id="A0A6P5X3B7"/>
<dbReference type="InterPro" id="IPR040911">
    <property type="entry name" value="Exostosin_GT47"/>
</dbReference>
<keyword evidence="3 8" id="KW-0808">Transferase</keyword>
<evidence type="ECO:0000256" key="2">
    <source>
        <dbReference type="ARBA" id="ARBA00010271"/>
    </source>
</evidence>
<keyword evidence="3 8" id="KW-0328">Glycosyltransferase</keyword>
<reference evidence="8" key="1">
    <citation type="submission" date="2025-08" db="UniProtKB">
        <authorList>
            <consortium name="RefSeq"/>
        </authorList>
    </citation>
    <scope>IDENTIFICATION</scope>
    <source>
        <tissue evidence="8">Fruit stalk</tissue>
    </source>
</reference>
<dbReference type="KEGG" id="dzi:111279489"/>
<dbReference type="PANTHER" id="PTHR11062">
    <property type="entry name" value="EXOSTOSIN HEPARAN SULFATE GLYCOSYLTRANSFERASE -RELATED"/>
    <property type="match status" value="1"/>
</dbReference>
<name>A0A6P5X3B7_DURZI</name>
<dbReference type="GO" id="GO:0016757">
    <property type="term" value="F:glycosyltransferase activity"/>
    <property type="evidence" value="ECO:0007669"/>
    <property type="project" value="UniProtKB-KW"/>
</dbReference>
<keyword evidence="5" id="KW-0333">Golgi apparatus</keyword>
<proteinExistence type="inferred from homology"/>
<evidence type="ECO:0000313" key="8">
    <source>
        <dbReference type="RefSeq" id="XP_022722187.1"/>
    </source>
</evidence>
<accession>A0A6P5X3B7</accession>
<gene>
    <name evidence="8" type="primary">LOC111279489</name>
</gene>
<keyword evidence="7" id="KW-1185">Reference proteome</keyword>
<evidence type="ECO:0000256" key="5">
    <source>
        <dbReference type="ARBA" id="ARBA00023034"/>
    </source>
</evidence>